<accession>A0A133UK97</accession>
<name>A0A133UK97_9EURY</name>
<gene>
    <name evidence="2" type="ORF">AKJ36_02530</name>
</gene>
<evidence type="ECO:0000313" key="3">
    <source>
        <dbReference type="Proteomes" id="UP000070155"/>
    </source>
</evidence>
<reference evidence="2 3" key="1">
    <citation type="journal article" date="2016" name="Sci. Rep.">
        <title>Metabolic traits of an uncultured archaeal lineage -MSBL1- from brine pools of the Red Sea.</title>
        <authorList>
            <person name="Mwirichia R."/>
            <person name="Alam I."/>
            <person name="Rashid M."/>
            <person name="Vinu M."/>
            <person name="Ba-Alawi W."/>
            <person name="Anthony Kamau A."/>
            <person name="Kamanda Ngugi D."/>
            <person name="Goker M."/>
            <person name="Klenk H.P."/>
            <person name="Bajic V."/>
            <person name="Stingl U."/>
        </authorList>
    </citation>
    <scope>NUCLEOTIDE SEQUENCE [LARGE SCALE GENOMIC DNA]</scope>
    <source>
        <strain evidence="2">SCGC-AAA259I07</strain>
    </source>
</reference>
<dbReference type="Proteomes" id="UP000070155">
    <property type="component" value="Unassembled WGS sequence"/>
</dbReference>
<evidence type="ECO:0000256" key="1">
    <source>
        <dbReference type="SAM" id="MobiDB-lite"/>
    </source>
</evidence>
<proteinExistence type="predicted"/>
<protein>
    <submittedName>
        <fullName evidence="2">Uncharacterized protein</fullName>
    </submittedName>
</protein>
<comment type="caution">
    <text evidence="2">The sequence shown here is derived from an EMBL/GenBank/DDBJ whole genome shotgun (WGS) entry which is preliminary data.</text>
</comment>
<keyword evidence="3" id="KW-1185">Reference proteome</keyword>
<organism evidence="2 3">
    <name type="scientific">candidate division MSBL1 archaeon SCGC-AAA259I07</name>
    <dbReference type="NCBI Taxonomy" id="1698266"/>
    <lineage>
        <taxon>Archaea</taxon>
        <taxon>Methanobacteriati</taxon>
        <taxon>Methanobacteriota</taxon>
        <taxon>candidate division MSBL1</taxon>
    </lineage>
</organism>
<dbReference type="EMBL" id="LHXQ01000036">
    <property type="protein sequence ID" value="KXA94642.1"/>
    <property type="molecule type" value="Genomic_DNA"/>
</dbReference>
<feature type="compositionally biased region" description="Basic residues" evidence="1">
    <location>
        <begin position="15"/>
        <end position="38"/>
    </location>
</feature>
<evidence type="ECO:0000313" key="2">
    <source>
        <dbReference type="EMBL" id="KXA94642.1"/>
    </source>
</evidence>
<dbReference type="AlphaFoldDB" id="A0A133UK97"/>
<feature type="region of interest" description="Disordered" evidence="1">
    <location>
        <begin position="1"/>
        <end position="38"/>
    </location>
</feature>
<sequence length="65" mass="7498">MLTSTDTPRIGGKPREKRKNSRFSRHHPLPLPFKKRALRARPGGRSLVLLLVARKEKREGKRSNL</sequence>